<feature type="compositionally biased region" description="Low complexity" evidence="1">
    <location>
        <begin position="72"/>
        <end position="81"/>
    </location>
</feature>
<keyword evidence="3" id="KW-1185">Reference proteome</keyword>
<feature type="compositionally biased region" description="Low complexity" evidence="1">
    <location>
        <begin position="26"/>
        <end position="46"/>
    </location>
</feature>
<organism evidence="2 3">
    <name type="scientific">Gymnopus androsaceus JB14</name>
    <dbReference type="NCBI Taxonomy" id="1447944"/>
    <lineage>
        <taxon>Eukaryota</taxon>
        <taxon>Fungi</taxon>
        <taxon>Dikarya</taxon>
        <taxon>Basidiomycota</taxon>
        <taxon>Agaricomycotina</taxon>
        <taxon>Agaricomycetes</taxon>
        <taxon>Agaricomycetidae</taxon>
        <taxon>Agaricales</taxon>
        <taxon>Marasmiineae</taxon>
        <taxon>Omphalotaceae</taxon>
        <taxon>Gymnopus</taxon>
    </lineage>
</organism>
<gene>
    <name evidence="2" type="ORF">BT96DRAFT_912305</name>
</gene>
<dbReference type="Proteomes" id="UP000799118">
    <property type="component" value="Unassembled WGS sequence"/>
</dbReference>
<feature type="compositionally biased region" description="Low complexity" evidence="1">
    <location>
        <begin position="203"/>
        <end position="217"/>
    </location>
</feature>
<dbReference type="AlphaFoldDB" id="A0A6A4ISN5"/>
<name>A0A6A4ISN5_9AGAR</name>
<dbReference type="EMBL" id="ML769384">
    <property type="protein sequence ID" value="KAE9410884.1"/>
    <property type="molecule type" value="Genomic_DNA"/>
</dbReference>
<evidence type="ECO:0000256" key="1">
    <source>
        <dbReference type="SAM" id="MobiDB-lite"/>
    </source>
</evidence>
<dbReference type="OrthoDB" id="2690983at2759"/>
<proteinExistence type="predicted"/>
<sequence>MSLQNDFEDCLASLDSPVLIHLNHQSSLRPRSPSPSTRSIVLSSSRSRSDSYRRPYARSPLGESTADNVPTRARSSSRASSFTGSVVIGHESRYSVRHSISNSFQALPPILSGSNIQFHSNFQSFMISSGNIPRPRRHSRLSECPPALPPLPSLSQPLFPSIAETSSHRDPLQILSISHRNSPYVPYDSPVRRQLFRPLTPDSSESISSSHSECSRSGARAPEPTELFEADDHKLVKVSRGIRKMHRTVKHVAHAAKRLFSRQRHVEASSVPPHLVINTRAISDNSLHPPSPYPPSPGLASFDSSNTRSLALWLETRRQETLEWETDSGHLMSLEDYERRGSWINLASGKAFVCSIPGCSIHSRLSNAVTNIDVSVFDPDTPCMPVHRDSADSQETSVSDTLEDKTDNTSRTSISCE</sequence>
<feature type="region of interest" description="Disordered" evidence="1">
    <location>
        <begin position="26"/>
        <end position="82"/>
    </location>
</feature>
<evidence type="ECO:0000313" key="3">
    <source>
        <dbReference type="Proteomes" id="UP000799118"/>
    </source>
</evidence>
<accession>A0A6A4ISN5</accession>
<evidence type="ECO:0000313" key="2">
    <source>
        <dbReference type="EMBL" id="KAE9410884.1"/>
    </source>
</evidence>
<protein>
    <submittedName>
        <fullName evidence="2">Uncharacterized protein</fullName>
    </submittedName>
</protein>
<feature type="region of interest" description="Disordered" evidence="1">
    <location>
        <begin position="199"/>
        <end position="224"/>
    </location>
</feature>
<feature type="region of interest" description="Disordered" evidence="1">
    <location>
        <begin position="386"/>
        <end position="417"/>
    </location>
</feature>
<reference evidence="2" key="1">
    <citation type="journal article" date="2019" name="Environ. Microbiol.">
        <title>Fungal ecological strategies reflected in gene transcription - a case study of two litter decomposers.</title>
        <authorList>
            <person name="Barbi F."/>
            <person name="Kohler A."/>
            <person name="Barry K."/>
            <person name="Baskaran P."/>
            <person name="Daum C."/>
            <person name="Fauchery L."/>
            <person name="Ihrmark K."/>
            <person name="Kuo A."/>
            <person name="LaButti K."/>
            <person name="Lipzen A."/>
            <person name="Morin E."/>
            <person name="Grigoriev I.V."/>
            <person name="Henrissat B."/>
            <person name="Lindahl B."/>
            <person name="Martin F."/>
        </authorList>
    </citation>
    <scope>NUCLEOTIDE SEQUENCE</scope>
    <source>
        <strain evidence="2">JB14</strain>
    </source>
</reference>